<dbReference type="GeneID" id="106974180"/>
<keyword evidence="4" id="KW-1133">Transmembrane helix</keyword>
<feature type="region of interest" description="Disordered" evidence="8">
    <location>
        <begin position="85"/>
        <end position="109"/>
    </location>
</feature>
<dbReference type="PANTHER" id="PTHR14360">
    <property type="entry name" value="PROTEIN FMP32, MITOCHONDRIAL"/>
    <property type="match status" value="1"/>
</dbReference>
<evidence type="ECO:0000256" key="3">
    <source>
        <dbReference type="ARBA" id="ARBA00022692"/>
    </source>
</evidence>
<dbReference type="InterPro" id="IPR024461">
    <property type="entry name" value="CCDC90-like"/>
</dbReference>
<dbReference type="PANTHER" id="PTHR14360:SF11">
    <property type="entry name" value="MITOCHONDRIAL CALCIUM UNIPORTER REGULATOR 1"/>
    <property type="match status" value="1"/>
</dbReference>
<dbReference type="CTD" id="63933"/>
<keyword evidence="7" id="KW-0472">Membrane</keyword>
<evidence type="ECO:0000313" key="10">
    <source>
        <dbReference type="RefSeq" id="XP_026896131.1"/>
    </source>
</evidence>
<evidence type="ECO:0000256" key="5">
    <source>
        <dbReference type="ARBA" id="ARBA00023054"/>
    </source>
</evidence>
<dbReference type="GO" id="GO:0051561">
    <property type="term" value="P:positive regulation of mitochondrial calcium ion concentration"/>
    <property type="evidence" value="ECO:0007669"/>
    <property type="project" value="TreeGrafter"/>
</dbReference>
<accession>A0A6J1XU93</accession>
<keyword evidence="6" id="KW-0496">Mitochondrion</keyword>
<evidence type="ECO:0000256" key="6">
    <source>
        <dbReference type="ARBA" id="ARBA00023128"/>
    </source>
</evidence>
<dbReference type="Proteomes" id="UP001652583">
    <property type="component" value="Chromosome B2"/>
</dbReference>
<dbReference type="GO" id="GO:0005743">
    <property type="term" value="C:mitochondrial inner membrane"/>
    <property type="evidence" value="ECO:0007669"/>
    <property type="project" value="TreeGrafter"/>
</dbReference>
<keyword evidence="3" id="KW-0812">Transmembrane</keyword>
<sequence length="328" mass="35500">MECGFVAGGRPKRPTGRRRLLLFLPSGRCGSPGGRGVPARHCLSALPGALGALRPRAPAARGGASRASPLLLLLLVPSPRLAAAASPRRPLAERERSRPGPSVPPAGRGGAGRCLRGLAPGVASAAGLLHLCRGRVAPVASSRRGFTTQQAEITVSALVKITDANMEIVYKDMVTKMQQEITVQQIMSQIANVKKDMVILEKSEFSALRAENEKINLELHRLKQQVMDEVVKVRTDTKLEFNLEKSRVKELYSLNERKLLEMRTEMVALHAQQDRAVTQTDRKIDTEVAGLKTMLESHKLDNIKYLAVGFVTLSGGGQSVGDPAQLDQ</sequence>
<evidence type="ECO:0000256" key="7">
    <source>
        <dbReference type="ARBA" id="ARBA00023136"/>
    </source>
</evidence>
<dbReference type="AlphaFoldDB" id="A0A6J1XU93"/>
<evidence type="ECO:0000256" key="1">
    <source>
        <dbReference type="ARBA" id="ARBA00004325"/>
    </source>
</evidence>
<organism evidence="9 10">
    <name type="scientific">Acinonyx jubatus</name>
    <name type="common">Cheetah</name>
    <dbReference type="NCBI Taxonomy" id="32536"/>
    <lineage>
        <taxon>Eukaryota</taxon>
        <taxon>Metazoa</taxon>
        <taxon>Chordata</taxon>
        <taxon>Craniata</taxon>
        <taxon>Vertebrata</taxon>
        <taxon>Euteleostomi</taxon>
        <taxon>Mammalia</taxon>
        <taxon>Eutheria</taxon>
        <taxon>Laurasiatheria</taxon>
        <taxon>Carnivora</taxon>
        <taxon>Feliformia</taxon>
        <taxon>Felidae</taxon>
        <taxon>Felinae</taxon>
        <taxon>Acinonyx</taxon>
    </lineage>
</organism>
<gene>
    <name evidence="10" type="primary">MCUR1</name>
</gene>
<dbReference type="FunFam" id="1.20.5.340:FF:000015">
    <property type="entry name" value="Mitochondrial calcium uniporter regulator 1"/>
    <property type="match status" value="1"/>
</dbReference>
<keyword evidence="5" id="KW-0175">Coiled coil</keyword>
<dbReference type="GO" id="GO:0036444">
    <property type="term" value="P:calcium import into the mitochondrion"/>
    <property type="evidence" value="ECO:0007669"/>
    <property type="project" value="TreeGrafter"/>
</dbReference>
<proteinExistence type="inferred from homology"/>
<keyword evidence="9" id="KW-1185">Reference proteome</keyword>
<name>A0A6J1XU93_ACIJB</name>
<evidence type="ECO:0000256" key="4">
    <source>
        <dbReference type="ARBA" id="ARBA00022989"/>
    </source>
</evidence>
<comment type="subcellular location">
    <subcellularLocation>
        <location evidence="1">Mitochondrion membrane</location>
    </subcellularLocation>
</comment>
<dbReference type="RefSeq" id="XP_026896131.1">
    <property type="nucleotide sequence ID" value="XM_027040330.2"/>
</dbReference>
<comment type="similarity">
    <text evidence="2">Belongs to the CCDC90 family.</text>
</comment>
<evidence type="ECO:0000313" key="9">
    <source>
        <dbReference type="Proteomes" id="UP001652583"/>
    </source>
</evidence>
<evidence type="ECO:0000256" key="8">
    <source>
        <dbReference type="SAM" id="MobiDB-lite"/>
    </source>
</evidence>
<protein>
    <submittedName>
        <fullName evidence="10">Mitochondrial calcium uniporter regulator 1 isoform X10</fullName>
    </submittedName>
</protein>
<evidence type="ECO:0000256" key="2">
    <source>
        <dbReference type="ARBA" id="ARBA00007224"/>
    </source>
</evidence>
<dbReference type="Pfam" id="PF07798">
    <property type="entry name" value="CCDC90-like"/>
    <property type="match status" value="1"/>
</dbReference>
<dbReference type="Gene3D" id="1.20.5.340">
    <property type="match status" value="1"/>
</dbReference>
<reference evidence="10" key="1">
    <citation type="submission" date="2025-08" db="UniProtKB">
        <authorList>
            <consortium name="RefSeq"/>
        </authorList>
    </citation>
    <scope>IDENTIFICATION</scope>
    <source>
        <tissue evidence="10">Blood</tissue>
    </source>
</reference>